<dbReference type="Pfam" id="PF10145">
    <property type="entry name" value="PhageMin_Tail"/>
    <property type="match status" value="1"/>
</dbReference>
<feature type="coiled-coil region" evidence="2">
    <location>
        <begin position="1252"/>
        <end position="1310"/>
    </location>
</feature>
<reference evidence="4" key="1">
    <citation type="submission" date="2020-05" db="EMBL/GenBank/DDBJ databases">
        <authorList>
            <person name="Brown S."/>
            <person name="Huntemann M."/>
            <person name="Clum A."/>
            <person name="Spunde A."/>
            <person name="Palaniappan K."/>
            <person name="Ritter S."/>
            <person name="Mikhailova N."/>
            <person name="Chen I.-M."/>
            <person name="Stamatis D."/>
            <person name="Reddy T."/>
            <person name="O'Malley R."/>
            <person name="Daum C."/>
            <person name="Shapiro N."/>
            <person name="Ivanova N."/>
            <person name="Kyrpides N."/>
            <person name="Woyke T."/>
        </authorList>
    </citation>
    <scope>NUCLEOTIDE SEQUENCE</scope>
    <source>
        <strain evidence="4">DJ080</strain>
    </source>
</reference>
<dbReference type="NCBIfam" id="TIGR01760">
    <property type="entry name" value="tape_meas_TP901"/>
    <property type="match status" value="1"/>
</dbReference>
<reference evidence="4" key="2">
    <citation type="journal article" date="2022" name="Nat. Biotechnol.">
        <title>Carbon-negative production of acetone and isopropanol by gas fermentation at industrial pilot scale.</title>
        <authorList>
            <person name="Liew F.E."/>
            <person name="Nogle R."/>
            <person name="Abdalla T."/>
            <person name="Rasor B.J."/>
            <person name="Canter C."/>
            <person name="Jensen R.O."/>
            <person name="Wang L."/>
            <person name="Strutz J."/>
            <person name="Chirania P."/>
            <person name="De Tissera S."/>
            <person name="Mueller A.P."/>
            <person name="Ruan Z."/>
            <person name="Gao A."/>
            <person name="Tran L."/>
            <person name="Engle N.L."/>
            <person name="Bromley J.C."/>
            <person name="Daniell J."/>
            <person name="Conrado R."/>
            <person name="Tschaplinski T.J."/>
            <person name="Giannone R.J."/>
            <person name="Hettich R.L."/>
            <person name="Karim A.S."/>
            <person name="Simpson S.D."/>
            <person name="Brown S.D."/>
            <person name="Leang C."/>
            <person name="Jewett M.C."/>
            <person name="Kopke M."/>
        </authorList>
    </citation>
    <scope>NUCLEOTIDE SEQUENCE</scope>
    <source>
        <strain evidence="4">DJ080</strain>
    </source>
</reference>
<keyword evidence="1" id="KW-1188">Viral release from host cell</keyword>
<comment type="caution">
    <text evidence="4">The sequence shown here is derived from an EMBL/GenBank/DDBJ whole genome shotgun (WGS) entry which is preliminary data.</text>
</comment>
<feature type="coiled-coil region" evidence="2">
    <location>
        <begin position="1089"/>
        <end position="1175"/>
    </location>
</feature>
<dbReference type="Proteomes" id="UP001193748">
    <property type="component" value="Unassembled WGS sequence"/>
</dbReference>
<organism evidence="4 5">
    <name type="scientific">Clostridium beijerinckii</name>
    <name type="common">Clostridium MP</name>
    <dbReference type="NCBI Taxonomy" id="1520"/>
    <lineage>
        <taxon>Bacteria</taxon>
        <taxon>Bacillati</taxon>
        <taxon>Bacillota</taxon>
        <taxon>Clostridia</taxon>
        <taxon>Eubacteriales</taxon>
        <taxon>Clostridiaceae</taxon>
        <taxon>Clostridium</taxon>
    </lineage>
</organism>
<dbReference type="PANTHER" id="PTHR37813:SF1">
    <property type="entry name" value="FELS-2 PROPHAGE PROTEIN"/>
    <property type="match status" value="1"/>
</dbReference>
<evidence type="ECO:0000259" key="3">
    <source>
        <dbReference type="Pfam" id="PF10145"/>
    </source>
</evidence>
<sequence length="1527" mass="164781">MKQAAEGMENLAAAGFNTQETMAAMPGLLDLAAASGESLATSSDIAASTLRGFGLEANQAGHVADVLAKNANATNAAVADTGEAMKYIAPVAHSMGLSLEEVTAAIGEMANSGIKGSQAGTTLRSALTRLASPSNEAAGAMASIGFNAFDSQGKLKSLSTIVGEYSKALEGKTEQQKQDLTATIFGQEAMSGMLVLMQGGKKSLDDLTESYKNSDGAAKDMATTMQDNAKSAIEQMTGSIETAAIKLEEAAAPAITKIANEVQDMANRFADLPEPMQESIIKTALFAAAIGPVTKTIGTVTNSIGGLIKLGGTLGKGLGLIGTGAEAGEAALAGFSVAGGLAAGAASALIVGVAGAVTYHELLSKSVDTSTDDLNGWERAVNACTGGVVKSKAELQKAKLIYKDFGEGVSDSFKDGIEKATKQYHDFEMVLTGGNSDDKMSKENQDKIQSKINEMIDGAKSTINKRKGELQNELSKMFNEKGGIDADEQGVLDEAGKASDEKLKQVEDIQNKITDRWQRAIQEHGKLSQEDVETIESYLQQVKQIQAEVEAKNTAESDFTKNQFGERLKGISAEDATKEYQSASQDLSKSFADARATYKTGLDELANMEKQAEKAGETARAESYKKQIEDKKKEYDDLINVEKSKRREYLNMLYEKNPSLEGNLNEVDGTMFSPADRNTQGDLYKLKQQYSEIADATESGMKRVQDSTGKWHDIYVTVDQATGNITSAYDTFTGKFGGYSEKFANDAKATGEKVSKEMQQLASNVQYGMSNLKLDGNSIIKIDTGETVSKMQTIIEKANGMKVAIANINGEQVKIEFNKDGTIANADDVKKAVVDHLASSPAKVDIDVNNKDALEKFKETEDKADELGSKTPTVETSANNEQANANIDTTNRKIEDLNGKEANTSVHVDAGNSLSILESISDFFRQLSGKSVNAAVNVAKSVIDSNYTGTSGGDEGLTTLHEHGWEMSTGENELYYLGGGTGILDHGSSVNAMKKDVSNAVDSRFGVVINKLLSAMSAQNNLLGNISSNTKESAKNGIQLNEKLANGLVDAFNSSSGNSSFSSLNNELDMANISKDKASKMKVEDDANYASLKSQVDSIKADIDDLDTTIDNTTDESTKKQLEAQKKVLKAKQDSVEKEMDLAKMVAENEIQNAKDSADQQVKIAEEKKDKLTKIAEAVTTAIENELKAEETAAENSINSKLTKLESNYNKKLAALEKESTETSRSDTEQDYNNKIAVLKAKMNNTASYADKQAYALQIKDLQKELSKQQDEWNTDDKKKALEEEYNKQKDTLEKQLKDTKDYYSKLQETDSVNAQARYILLNGNNQELVDLLNSYNPQWQNAGQSLSDSLLTGLNSNKQTIQEAVGELIHIRSGAEYGSDSNSGTYTYYDTASQSTKIGHYATGTSSNHKAGLYYTNEIAPEMATKGDVAYVSQGAAIKNHMQTEQFIKSEIASQVAAMRAAVMAEQAQMQSLLMSNMARSNGGNSVVHNDRSLNMPIQNLNLYTGQSTEQWMNEVGFYYKKNQKY</sequence>
<evidence type="ECO:0000313" key="4">
    <source>
        <dbReference type="EMBL" id="NRT90022.1"/>
    </source>
</evidence>
<keyword evidence="2" id="KW-0175">Coiled coil</keyword>
<name>A0AAX0B4L7_CLOBE</name>
<dbReference type="InterPro" id="IPR010090">
    <property type="entry name" value="Phage_tape_meas"/>
</dbReference>
<feature type="coiled-coil region" evidence="2">
    <location>
        <begin position="492"/>
        <end position="555"/>
    </location>
</feature>
<evidence type="ECO:0000313" key="5">
    <source>
        <dbReference type="Proteomes" id="UP001193748"/>
    </source>
</evidence>
<dbReference type="RefSeq" id="WP_274604163.1">
    <property type="nucleotide sequence ID" value="NZ_JABSWW010000001.1"/>
</dbReference>
<feature type="coiled-coil region" evidence="2">
    <location>
        <begin position="850"/>
        <end position="900"/>
    </location>
</feature>
<accession>A0AAX0B4L7</accession>
<evidence type="ECO:0000256" key="1">
    <source>
        <dbReference type="ARBA" id="ARBA00022612"/>
    </source>
</evidence>
<dbReference type="PANTHER" id="PTHR37813">
    <property type="entry name" value="FELS-2 PROPHAGE PROTEIN"/>
    <property type="match status" value="1"/>
</dbReference>
<dbReference type="EMBL" id="JABSWW010000001">
    <property type="protein sequence ID" value="NRT90022.1"/>
    <property type="molecule type" value="Genomic_DNA"/>
</dbReference>
<feature type="domain" description="Phage tail tape measure protein" evidence="3">
    <location>
        <begin position="2"/>
        <end position="186"/>
    </location>
</feature>
<evidence type="ECO:0000256" key="2">
    <source>
        <dbReference type="SAM" id="Coils"/>
    </source>
</evidence>
<proteinExistence type="predicted"/>
<feature type="coiled-coil region" evidence="2">
    <location>
        <begin position="602"/>
        <end position="648"/>
    </location>
</feature>
<gene>
    <name evidence="4" type="ORF">B0H41_003701</name>
</gene>
<protein>
    <submittedName>
        <fullName evidence="4">TP901 family phage tail tape measure protein</fullName>
    </submittedName>
</protein>